<dbReference type="RefSeq" id="WP_138045284.1">
    <property type="nucleotide sequence ID" value="NZ_VBZC01000012.1"/>
</dbReference>
<comment type="caution">
    <text evidence="2">The sequence shown here is derived from an EMBL/GenBank/DDBJ whole genome shotgun (WGS) entry which is preliminary data.</text>
</comment>
<dbReference type="AlphaFoldDB" id="A0A5R9FY05"/>
<keyword evidence="1" id="KW-0175">Coiled coil</keyword>
<sequence length="215" mass="23914">MDLELDEGTRRLTVLERDYRVLQQACAQFEARLQYVERRLDTLMAAQAETRSDVPSNAHSVHHVIAREYDALVEQKVQGLARAAAHQIPGHAPGAVPVMLWLMGQICSVLFGPDEPDSKAILTALGRSRLDPLASQAVRLSNTALELRQRSKRTGLSARWDFELVPGERLDEEWQEGWPSCDSTLPGQFVIAPAYLVADQVFSRQRVCTGLSIPG</sequence>
<name>A0A5R9FY05_9ACTN</name>
<evidence type="ECO:0000313" key="3">
    <source>
        <dbReference type="Proteomes" id="UP000305906"/>
    </source>
</evidence>
<dbReference type="EMBL" id="VBZC01000012">
    <property type="protein sequence ID" value="TLS45693.1"/>
    <property type="molecule type" value="Genomic_DNA"/>
</dbReference>
<gene>
    <name evidence="2" type="ORF">FE633_13065</name>
</gene>
<accession>A0A5R9FY05</accession>
<protein>
    <submittedName>
        <fullName evidence="2">Uncharacterized protein</fullName>
    </submittedName>
</protein>
<proteinExistence type="predicted"/>
<organism evidence="2 3">
    <name type="scientific">Streptomyces montanus</name>
    <dbReference type="NCBI Taxonomy" id="2580423"/>
    <lineage>
        <taxon>Bacteria</taxon>
        <taxon>Bacillati</taxon>
        <taxon>Actinomycetota</taxon>
        <taxon>Actinomycetes</taxon>
        <taxon>Kitasatosporales</taxon>
        <taxon>Streptomycetaceae</taxon>
        <taxon>Streptomyces</taxon>
    </lineage>
</organism>
<evidence type="ECO:0000313" key="2">
    <source>
        <dbReference type="EMBL" id="TLS45693.1"/>
    </source>
</evidence>
<feature type="coiled-coil region" evidence="1">
    <location>
        <begin position="5"/>
        <end position="32"/>
    </location>
</feature>
<evidence type="ECO:0000256" key="1">
    <source>
        <dbReference type="SAM" id="Coils"/>
    </source>
</evidence>
<keyword evidence="3" id="KW-1185">Reference proteome</keyword>
<dbReference type="Proteomes" id="UP000305906">
    <property type="component" value="Unassembled WGS sequence"/>
</dbReference>
<reference evidence="2 3" key="1">
    <citation type="submission" date="2019-05" db="EMBL/GenBank/DDBJ databases">
        <title>Streptomyces sp. NEAU-C151, a novel actinomycete isolated from soil.</title>
        <authorList>
            <person name="Han L."/>
            <person name="Jiang H."/>
        </authorList>
    </citation>
    <scope>NUCLEOTIDE SEQUENCE [LARGE SCALE GENOMIC DNA]</scope>
    <source>
        <strain evidence="2 3">NEAU-C151</strain>
    </source>
</reference>